<dbReference type="PANTHER" id="PTHR47338:SF10">
    <property type="entry name" value="TRANSCRIPTION FACTOR DOMAIN-CONTAINING PROTEIN-RELATED"/>
    <property type="match status" value="1"/>
</dbReference>
<evidence type="ECO:0000313" key="8">
    <source>
        <dbReference type="Proteomes" id="UP000738349"/>
    </source>
</evidence>
<dbReference type="InterPro" id="IPR007219">
    <property type="entry name" value="XnlR_reg_dom"/>
</dbReference>
<dbReference type="Pfam" id="PF04082">
    <property type="entry name" value="Fungal_trans"/>
    <property type="match status" value="1"/>
</dbReference>
<dbReference type="Proteomes" id="UP000738349">
    <property type="component" value="Unassembled WGS sequence"/>
</dbReference>
<evidence type="ECO:0000256" key="5">
    <source>
        <dbReference type="ARBA" id="ARBA00023242"/>
    </source>
</evidence>
<name>A0A9P9DRQ4_9HYPO</name>
<evidence type="ECO:0000313" key="7">
    <source>
        <dbReference type="EMBL" id="KAH7124644.1"/>
    </source>
</evidence>
<evidence type="ECO:0000256" key="1">
    <source>
        <dbReference type="ARBA" id="ARBA00004123"/>
    </source>
</evidence>
<gene>
    <name evidence="7" type="ORF">EDB81DRAFT_846945</name>
</gene>
<keyword evidence="3" id="KW-0805">Transcription regulation</keyword>
<evidence type="ECO:0000256" key="2">
    <source>
        <dbReference type="ARBA" id="ARBA00022723"/>
    </source>
</evidence>
<proteinExistence type="predicted"/>
<keyword evidence="2" id="KW-0479">Metal-binding</keyword>
<keyword evidence="8" id="KW-1185">Reference proteome</keyword>
<evidence type="ECO:0000259" key="6">
    <source>
        <dbReference type="SMART" id="SM00906"/>
    </source>
</evidence>
<accession>A0A9P9DRQ4</accession>
<dbReference type="SMART" id="SM00906">
    <property type="entry name" value="Fungal_trans"/>
    <property type="match status" value="1"/>
</dbReference>
<comment type="caution">
    <text evidence="7">The sequence shown here is derived from an EMBL/GenBank/DDBJ whole genome shotgun (WGS) entry which is preliminary data.</text>
</comment>
<dbReference type="GO" id="GO:0008270">
    <property type="term" value="F:zinc ion binding"/>
    <property type="evidence" value="ECO:0007669"/>
    <property type="project" value="InterPro"/>
</dbReference>
<dbReference type="EMBL" id="JAGMUV010000021">
    <property type="protein sequence ID" value="KAH7124644.1"/>
    <property type="molecule type" value="Genomic_DNA"/>
</dbReference>
<dbReference type="OrthoDB" id="3362851at2759"/>
<comment type="subcellular location">
    <subcellularLocation>
        <location evidence="1">Nucleus</location>
    </subcellularLocation>
</comment>
<organism evidence="7 8">
    <name type="scientific">Dactylonectria macrodidyma</name>
    <dbReference type="NCBI Taxonomy" id="307937"/>
    <lineage>
        <taxon>Eukaryota</taxon>
        <taxon>Fungi</taxon>
        <taxon>Dikarya</taxon>
        <taxon>Ascomycota</taxon>
        <taxon>Pezizomycotina</taxon>
        <taxon>Sordariomycetes</taxon>
        <taxon>Hypocreomycetidae</taxon>
        <taxon>Hypocreales</taxon>
        <taxon>Nectriaceae</taxon>
        <taxon>Dactylonectria</taxon>
    </lineage>
</organism>
<evidence type="ECO:0000256" key="4">
    <source>
        <dbReference type="ARBA" id="ARBA00023163"/>
    </source>
</evidence>
<dbReference type="AlphaFoldDB" id="A0A9P9DRQ4"/>
<keyword evidence="5" id="KW-0539">Nucleus</keyword>
<keyword evidence="4" id="KW-0804">Transcription</keyword>
<sequence>MQEPAPSREPTPNLVGAASRWSPHEAIAAQHLSESESLPLGSRVCDNCICLGKFLDIVHDAVPIFSRARFLPGLTDSRYSRDLILTLVLITAKLTEFTFSSQSFDLDTRIDLMLSSGWSQVDIYSNCPSLDQFRKACLLAFYEFHQFPGQQAWMRIGKLTRMAQWIGIDRLELLHAYGPSWGAMSQDDFEDWRLVWWFVYRLDSYANLSTGTPYLIDEKLVRTALLSDRPLDCLSESPQHQNLYLPPRPDDLWELVLAMSSCSRQTSLFNLHIITATAMRQVGRVFQLYMLRLMGEKIAPPMDIERCLSVLRLSLPTNHLNPTRNAFLNETRSDHHARLVTVLHLHMARLLVSIIGCCHMDEGIEWLQSWQQVLEICQDIVSVSEQWNGTFSLSVDPAISFIIFTTLIFVDLHKKFAGVSVSHLQSNLEHSETALLLLLEQFARRWTLPRLLILSFKSFRELLSGPLLYSHIQSMLSRFEAPLHPRWLQFLSSAQANLETRNETRK</sequence>
<protein>
    <recommendedName>
        <fullName evidence="6">Xylanolytic transcriptional activator regulatory domain-containing protein</fullName>
    </recommendedName>
</protein>
<dbReference type="InterPro" id="IPR050815">
    <property type="entry name" value="TF_fung"/>
</dbReference>
<dbReference type="PANTHER" id="PTHR47338">
    <property type="entry name" value="ZN(II)2CYS6 TRANSCRIPTION FACTOR (EUROFUNG)-RELATED"/>
    <property type="match status" value="1"/>
</dbReference>
<dbReference type="GO" id="GO:0003677">
    <property type="term" value="F:DNA binding"/>
    <property type="evidence" value="ECO:0007669"/>
    <property type="project" value="InterPro"/>
</dbReference>
<reference evidence="7" key="1">
    <citation type="journal article" date="2021" name="Nat. Commun.">
        <title>Genetic determinants of endophytism in the Arabidopsis root mycobiome.</title>
        <authorList>
            <person name="Mesny F."/>
            <person name="Miyauchi S."/>
            <person name="Thiergart T."/>
            <person name="Pickel B."/>
            <person name="Atanasova L."/>
            <person name="Karlsson M."/>
            <person name="Huettel B."/>
            <person name="Barry K.W."/>
            <person name="Haridas S."/>
            <person name="Chen C."/>
            <person name="Bauer D."/>
            <person name="Andreopoulos W."/>
            <person name="Pangilinan J."/>
            <person name="LaButti K."/>
            <person name="Riley R."/>
            <person name="Lipzen A."/>
            <person name="Clum A."/>
            <person name="Drula E."/>
            <person name="Henrissat B."/>
            <person name="Kohler A."/>
            <person name="Grigoriev I.V."/>
            <person name="Martin F.M."/>
            <person name="Hacquard S."/>
        </authorList>
    </citation>
    <scope>NUCLEOTIDE SEQUENCE</scope>
    <source>
        <strain evidence="7">MPI-CAGE-AT-0147</strain>
    </source>
</reference>
<dbReference type="CDD" id="cd12148">
    <property type="entry name" value="fungal_TF_MHR"/>
    <property type="match status" value="1"/>
</dbReference>
<dbReference type="GO" id="GO:0005634">
    <property type="term" value="C:nucleus"/>
    <property type="evidence" value="ECO:0007669"/>
    <property type="project" value="UniProtKB-SubCell"/>
</dbReference>
<dbReference type="GO" id="GO:0000981">
    <property type="term" value="F:DNA-binding transcription factor activity, RNA polymerase II-specific"/>
    <property type="evidence" value="ECO:0007669"/>
    <property type="project" value="InterPro"/>
</dbReference>
<evidence type="ECO:0000256" key="3">
    <source>
        <dbReference type="ARBA" id="ARBA00023015"/>
    </source>
</evidence>
<feature type="domain" description="Xylanolytic transcriptional activator regulatory" evidence="6">
    <location>
        <begin position="152"/>
        <end position="232"/>
    </location>
</feature>
<dbReference type="GO" id="GO:0006351">
    <property type="term" value="P:DNA-templated transcription"/>
    <property type="evidence" value="ECO:0007669"/>
    <property type="project" value="InterPro"/>
</dbReference>